<evidence type="ECO:0000256" key="1">
    <source>
        <dbReference type="HAMAP-Rule" id="MF_00800"/>
    </source>
</evidence>
<evidence type="ECO:0000313" key="2">
    <source>
        <dbReference type="EMBL" id="MDO5456962.1"/>
    </source>
</evidence>
<reference evidence="2" key="1">
    <citation type="submission" date="2023-07" db="EMBL/GenBank/DDBJ databases">
        <title>Between Cages and Wild: Unraveling the Impact of Captivity on Animal Microbiomes and Antimicrobial Resistance.</title>
        <authorList>
            <person name="Schmartz G.P."/>
            <person name="Rehner J."/>
            <person name="Schuff M.J."/>
            <person name="Becker S.L."/>
            <person name="Kravczyk M."/>
            <person name="Gurevich A."/>
            <person name="Francke R."/>
            <person name="Mueller R."/>
            <person name="Keller V."/>
            <person name="Keller A."/>
        </authorList>
    </citation>
    <scope>NUCLEOTIDE SEQUENCE</scope>
    <source>
        <strain evidence="2">S39M_St_73</strain>
    </source>
</reference>
<comment type="similarity">
    <text evidence="1">Belongs to the UPF0340 family.</text>
</comment>
<sequence length="179" mass="19445">MIENIKNQVQEAVKELLSVAQLNEDDLFVLGMSSSEVQGEHIGKGSNQEIGEVVVEEIMQQLNPQGIHLAVQGCEHINRACVVERQVALDKGFEIVDVIPQLDAGGSSSIAACKLFDDPVEVEFIQADAGLDIGDTFIGMHIKHVAVPVRLKIKEVGSAHLTAVRRRPKKIGGERAAYN</sequence>
<comment type="caution">
    <text evidence="2">The sequence shown here is derived from an EMBL/GenBank/DDBJ whole genome shotgun (WGS) entry which is preliminary data.</text>
</comment>
<dbReference type="InterPro" id="IPR006340">
    <property type="entry name" value="DUF436"/>
</dbReference>
<dbReference type="Proteomes" id="UP001171751">
    <property type="component" value="Unassembled WGS sequence"/>
</dbReference>
<organism evidence="2 3">
    <name type="scientific">Atopococcus tabaci</name>
    <dbReference type="NCBI Taxonomy" id="269774"/>
    <lineage>
        <taxon>Bacteria</taxon>
        <taxon>Bacillati</taxon>
        <taxon>Bacillota</taxon>
        <taxon>Bacilli</taxon>
        <taxon>Lactobacillales</taxon>
        <taxon>Carnobacteriaceae</taxon>
        <taxon>Atopococcus</taxon>
    </lineage>
</organism>
<proteinExistence type="inferred from homology"/>
<dbReference type="Pfam" id="PF04260">
    <property type="entry name" value="DUF436"/>
    <property type="match status" value="1"/>
</dbReference>
<name>A0AA43RK44_9LACT</name>
<dbReference type="AlphaFoldDB" id="A0AA43RK44"/>
<dbReference type="NCBIfam" id="TIGR01440">
    <property type="entry name" value="TIGR01440 family protein"/>
    <property type="match status" value="1"/>
</dbReference>
<evidence type="ECO:0000313" key="3">
    <source>
        <dbReference type="Proteomes" id="UP001171751"/>
    </source>
</evidence>
<dbReference type="SUPFAM" id="SSF110710">
    <property type="entry name" value="TTHA0583/YokD-like"/>
    <property type="match status" value="1"/>
</dbReference>
<dbReference type="PIRSF" id="PIRSF007510">
    <property type="entry name" value="UCP007510"/>
    <property type="match status" value="1"/>
</dbReference>
<dbReference type="Gene3D" id="3.40.50.10360">
    <property type="entry name" value="Hypothetical protein TT1679"/>
    <property type="match status" value="1"/>
</dbReference>
<keyword evidence="3" id="KW-1185">Reference proteome</keyword>
<gene>
    <name evidence="2" type="ORF">Q4F26_01320</name>
</gene>
<dbReference type="InterPro" id="IPR028345">
    <property type="entry name" value="Antibiotic_NAT-like"/>
</dbReference>
<dbReference type="HAMAP" id="MF_00800">
    <property type="entry name" value="UPF0340"/>
    <property type="match status" value="1"/>
</dbReference>
<accession>A0AA43RK44</accession>
<dbReference type="EMBL" id="JAUNQW010000003">
    <property type="protein sequence ID" value="MDO5456962.1"/>
    <property type="molecule type" value="Genomic_DNA"/>
</dbReference>
<protein>
    <recommendedName>
        <fullName evidence="1">UPF0340 protein Q4F26_01320</fullName>
    </recommendedName>
</protein>